<organism evidence="2">
    <name type="scientific">Medicago truncatula</name>
    <name type="common">Barrel medic</name>
    <name type="synonym">Medicago tribuloides</name>
    <dbReference type="NCBI Taxonomy" id="3880"/>
    <lineage>
        <taxon>Eukaryota</taxon>
        <taxon>Viridiplantae</taxon>
        <taxon>Streptophyta</taxon>
        <taxon>Embryophyta</taxon>
        <taxon>Tracheophyta</taxon>
        <taxon>Spermatophyta</taxon>
        <taxon>Magnoliopsida</taxon>
        <taxon>eudicotyledons</taxon>
        <taxon>Gunneridae</taxon>
        <taxon>Pentapetalae</taxon>
        <taxon>rosids</taxon>
        <taxon>fabids</taxon>
        <taxon>Fabales</taxon>
        <taxon>Fabaceae</taxon>
        <taxon>Papilionoideae</taxon>
        <taxon>50 kb inversion clade</taxon>
        <taxon>NPAAA clade</taxon>
        <taxon>Hologalegina</taxon>
        <taxon>IRL clade</taxon>
        <taxon>Trifolieae</taxon>
        <taxon>Medicago</taxon>
    </lineage>
</organism>
<dbReference type="PANTHER" id="PTHR36887">
    <property type="entry name" value="OS01G0532300 PROTEIN"/>
    <property type="match status" value="1"/>
</dbReference>
<comment type="caution">
    <text evidence="2">The sequence shown here is derived from an EMBL/GenBank/DDBJ whole genome shotgun (WGS) entry which is preliminary data.</text>
</comment>
<dbReference type="Gramene" id="rna33415">
    <property type="protein sequence ID" value="RHN57826.1"/>
    <property type="gene ID" value="gene33415"/>
</dbReference>
<dbReference type="AlphaFoldDB" id="A0A396HWU7"/>
<dbReference type="InterPro" id="IPR008480">
    <property type="entry name" value="DUF761_pln"/>
</dbReference>
<sequence>MSRTPHSIPCFFFLLLFTTTNSYIPLHLFLSFKVSFTTFFHSLIMTMNKVDKSQVIVLSFLAFLLVITPFLPSFLRPSYLYLIFNLLIIALGAEAGLLSVFSEPSEDRKQHISASVTQKHVSLEPQEKEARGIVNNACSVSQEQKEKKPKVVEKSTSEKKIVFVGVTKVEKMKKCPSMASIFFIEDGEDDLEVKNEEVEVEDEIYGVNGQELFAKAEAFIGNFYKQLKMQREKSCVLLRKAI</sequence>
<dbReference type="PANTHER" id="PTHR36887:SF1">
    <property type="entry name" value="OS01G0532300 PROTEIN"/>
    <property type="match status" value="1"/>
</dbReference>
<protein>
    <recommendedName>
        <fullName evidence="3">DUF4408 domain-containing protein</fullName>
    </recommendedName>
</protein>
<feature type="transmembrane region" description="Helical" evidence="1">
    <location>
        <begin position="55"/>
        <end position="75"/>
    </location>
</feature>
<dbReference type="Proteomes" id="UP000265566">
    <property type="component" value="Chromosome 5"/>
</dbReference>
<gene>
    <name evidence="2" type="ORF">MtrunA17_Chr5g0444611</name>
</gene>
<dbReference type="Pfam" id="PF05553">
    <property type="entry name" value="DUF761"/>
    <property type="match status" value="1"/>
</dbReference>
<reference evidence="2" key="1">
    <citation type="journal article" date="2018" name="Nat. Plants">
        <title>Whole-genome landscape of Medicago truncatula symbiotic genes.</title>
        <authorList>
            <person name="Pecrix Y."/>
            <person name="Gamas P."/>
            <person name="Carrere S."/>
        </authorList>
    </citation>
    <scope>NUCLEOTIDE SEQUENCE</scope>
    <source>
        <tissue evidence="2">Leaves</tissue>
    </source>
</reference>
<evidence type="ECO:0008006" key="3">
    <source>
        <dbReference type="Google" id="ProtNLM"/>
    </source>
</evidence>
<evidence type="ECO:0000313" key="2">
    <source>
        <dbReference type="EMBL" id="RHN57826.1"/>
    </source>
</evidence>
<keyword evidence="1" id="KW-0472">Membrane</keyword>
<dbReference type="EMBL" id="PSQE01000005">
    <property type="protein sequence ID" value="RHN57826.1"/>
    <property type="molecule type" value="Genomic_DNA"/>
</dbReference>
<keyword evidence="1" id="KW-1133">Transmembrane helix</keyword>
<proteinExistence type="predicted"/>
<feature type="transmembrane region" description="Helical" evidence="1">
    <location>
        <begin position="81"/>
        <end position="101"/>
    </location>
</feature>
<name>A0A396HWU7_MEDTR</name>
<evidence type="ECO:0000256" key="1">
    <source>
        <dbReference type="SAM" id="Phobius"/>
    </source>
</evidence>
<accession>A0A396HWU7</accession>
<keyword evidence="1" id="KW-0812">Transmembrane</keyword>